<name>A9NWN1_PICSI</name>
<reference evidence="1" key="1">
    <citation type="journal article" date="2008" name="BMC Genomics">
        <title>A conifer genomics resource of 200,000 spruce (Picea spp.) ESTs and 6,464 high-quality, sequence-finished full-length cDNAs for Sitka spruce (Picea sitchensis).</title>
        <authorList>
            <person name="Ralph S.G."/>
            <person name="Chun H.J."/>
            <person name="Kolosova N."/>
            <person name="Cooper D."/>
            <person name="Oddy C."/>
            <person name="Ritland C.E."/>
            <person name="Kirkpatrick R."/>
            <person name="Moore R."/>
            <person name="Barber S."/>
            <person name="Holt R.A."/>
            <person name="Jones S.J."/>
            <person name="Marra M.A."/>
            <person name="Douglas C.J."/>
            <person name="Ritland K."/>
            <person name="Bohlmann J."/>
        </authorList>
    </citation>
    <scope>NUCLEOTIDE SEQUENCE</scope>
    <source>
        <tissue evidence="1">Green portion of the leader tissue</tissue>
    </source>
</reference>
<dbReference type="AlphaFoldDB" id="A9NWN1"/>
<evidence type="ECO:0000313" key="1">
    <source>
        <dbReference type="EMBL" id="ABK25042.1"/>
    </source>
</evidence>
<sequence>MMSENTKLLREMIKCSRTHQWKLHKQNSKEMYCISLKEGMELHQI</sequence>
<accession>A9NWN1</accession>
<dbReference type="EMBL" id="EF085746">
    <property type="protein sequence ID" value="ABK25042.1"/>
    <property type="molecule type" value="mRNA"/>
</dbReference>
<protein>
    <submittedName>
        <fullName evidence="1">Uncharacterized protein</fullName>
    </submittedName>
</protein>
<proteinExistence type="evidence at transcript level"/>
<organism evidence="1">
    <name type="scientific">Picea sitchensis</name>
    <name type="common">Sitka spruce</name>
    <name type="synonym">Pinus sitchensis</name>
    <dbReference type="NCBI Taxonomy" id="3332"/>
    <lineage>
        <taxon>Eukaryota</taxon>
        <taxon>Viridiplantae</taxon>
        <taxon>Streptophyta</taxon>
        <taxon>Embryophyta</taxon>
        <taxon>Tracheophyta</taxon>
        <taxon>Spermatophyta</taxon>
        <taxon>Pinopsida</taxon>
        <taxon>Pinidae</taxon>
        <taxon>Conifers I</taxon>
        <taxon>Pinales</taxon>
        <taxon>Pinaceae</taxon>
        <taxon>Picea</taxon>
    </lineage>
</organism>